<evidence type="ECO:0000313" key="2">
    <source>
        <dbReference type="EMBL" id="OGZ11635.1"/>
    </source>
</evidence>
<dbReference type="Proteomes" id="UP000178636">
    <property type="component" value="Unassembled WGS sequence"/>
</dbReference>
<protein>
    <submittedName>
        <fullName evidence="2">Uncharacterized protein</fullName>
    </submittedName>
</protein>
<dbReference type="AlphaFoldDB" id="A0A1G2DDD0"/>
<keyword evidence="1" id="KW-0472">Membrane</keyword>
<evidence type="ECO:0000256" key="1">
    <source>
        <dbReference type="SAM" id="Phobius"/>
    </source>
</evidence>
<dbReference type="EMBL" id="MHLO01000031">
    <property type="protein sequence ID" value="OGZ11635.1"/>
    <property type="molecule type" value="Genomic_DNA"/>
</dbReference>
<reference evidence="2 3" key="1">
    <citation type="journal article" date="2016" name="Nat. Commun.">
        <title>Thousands of microbial genomes shed light on interconnected biogeochemical processes in an aquifer system.</title>
        <authorList>
            <person name="Anantharaman K."/>
            <person name="Brown C.T."/>
            <person name="Hug L.A."/>
            <person name="Sharon I."/>
            <person name="Castelle C.J."/>
            <person name="Probst A.J."/>
            <person name="Thomas B.C."/>
            <person name="Singh A."/>
            <person name="Wilkins M.J."/>
            <person name="Karaoz U."/>
            <person name="Brodie E.L."/>
            <person name="Williams K.H."/>
            <person name="Hubbard S.S."/>
            <person name="Banfield J.F."/>
        </authorList>
    </citation>
    <scope>NUCLEOTIDE SEQUENCE [LARGE SCALE GENOMIC DNA]</scope>
</reference>
<comment type="caution">
    <text evidence="2">The sequence shown here is derived from an EMBL/GenBank/DDBJ whole genome shotgun (WGS) entry which is preliminary data.</text>
</comment>
<gene>
    <name evidence="2" type="ORF">A3C93_04475</name>
</gene>
<evidence type="ECO:0000313" key="3">
    <source>
        <dbReference type="Proteomes" id="UP000178636"/>
    </source>
</evidence>
<proteinExistence type="predicted"/>
<keyword evidence="1" id="KW-0812">Transmembrane</keyword>
<organism evidence="2 3">
    <name type="scientific">Candidatus Lloydbacteria bacterium RIFCSPHIGHO2_02_FULL_54_17</name>
    <dbReference type="NCBI Taxonomy" id="1798664"/>
    <lineage>
        <taxon>Bacteria</taxon>
        <taxon>Candidatus Lloydiibacteriota</taxon>
    </lineage>
</organism>
<sequence>MASEQEKLDELLDLTRENNKVLRKMHRGMVWSQIFTFLYWLVILGAMGASYYYLQPYITKYWGLYQSTVSALEEIKETGSTLTNDLDGLIEKTR</sequence>
<accession>A0A1G2DDD0</accession>
<feature type="transmembrane region" description="Helical" evidence="1">
    <location>
        <begin position="30"/>
        <end position="54"/>
    </location>
</feature>
<keyword evidence="1" id="KW-1133">Transmembrane helix</keyword>
<name>A0A1G2DDD0_9BACT</name>